<dbReference type="RefSeq" id="WP_176942190.1">
    <property type="nucleotide sequence ID" value="NZ_JABZEC010000002.1"/>
</dbReference>
<dbReference type="Proteomes" id="UP000563523">
    <property type="component" value="Unassembled WGS sequence"/>
</dbReference>
<dbReference type="InterPro" id="IPR050950">
    <property type="entry name" value="HTH-type_LysR_regulators"/>
</dbReference>
<dbReference type="PRINTS" id="PR00039">
    <property type="entry name" value="HTHLYSR"/>
</dbReference>
<reference evidence="3 4" key="1">
    <citation type="submission" date="2020-06" db="EMBL/GenBank/DDBJ databases">
        <authorList>
            <person name="Kang J."/>
        </authorList>
    </citation>
    <scope>NUCLEOTIDE SEQUENCE [LARGE SCALE GENOMIC DNA]</scope>
    <source>
        <strain evidence="3 4">DCY120</strain>
    </source>
</reference>
<proteinExistence type="predicted"/>
<keyword evidence="1" id="KW-1133">Transmembrane helix</keyword>
<feature type="domain" description="HTH lysR-type" evidence="2">
    <location>
        <begin position="1"/>
        <end position="58"/>
    </location>
</feature>
<accession>A0A850QW54</accession>
<keyword evidence="1" id="KW-0472">Membrane</keyword>
<dbReference type="Pfam" id="PF00126">
    <property type="entry name" value="HTH_1"/>
    <property type="match status" value="1"/>
</dbReference>
<dbReference type="EMBL" id="JABZEC010000002">
    <property type="protein sequence ID" value="NVY96024.1"/>
    <property type="molecule type" value="Genomic_DNA"/>
</dbReference>
<evidence type="ECO:0000313" key="3">
    <source>
        <dbReference type="EMBL" id="NVY96024.1"/>
    </source>
</evidence>
<dbReference type="Gene3D" id="1.10.10.10">
    <property type="entry name" value="Winged helix-like DNA-binding domain superfamily/Winged helix DNA-binding domain"/>
    <property type="match status" value="1"/>
</dbReference>
<sequence length="93" mass="10525">MNLEKLQYFVDLVQSGNFTKTGAKNHVAQTSISQQIRSLENYFELQLIDRTLTPVVPTAAGVILRYTGFLAILVLNLRMFLIGVILLIQIFQL</sequence>
<evidence type="ECO:0000259" key="2">
    <source>
        <dbReference type="PROSITE" id="PS50931"/>
    </source>
</evidence>
<evidence type="ECO:0000313" key="4">
    <source>
        <dbReference type="Proteomes" id="UP000563523"/>
    </source>
</evidence>
<dbReference type="GO" id="GO:0003700">
    <property type="term" value="F:DNA-binding transcription factor activity"/>
    <property type="evidence" value="ECO:0007669"/>
    <property type="project" value="InterPro"/>
</dbReference>
<keyword evidence="1" id="KW-0812">Transmembrane</keyword>
<keyword evidence="4" id="KW-1185">Reference proteome</keyword>
<dbReference type="SUPFAM" id="SSF46785">
    <property type="entry name" value="Winged helix' DNA-binding domain"/>
    <property type="match status" value="1"/>
</dbReference>
<dbReference type="PANTHER" id="PTHR30419">
    <property type="entry name" value="HTH-TYPE TRANSCRIPTIONAL REGULATOR YBHD"/>
    <property type="match status" value="1"/>
</dbReference>
<name>A0A850QW54_9LACO</name>
<dbReference type="InterPro" id="IPR036390">
    <property type="entry name" value="WH_DNA-bd_sf"/>
</dbReference>
<dbReference type="AlphaFoldDB" id="A0A850QW54"/>
<protein>
    <submittedName>
        <fullName evidence="3">LysR family transcriptional regulator</fullName>
    </submittedName>
</protein>
<dbReference type="PROSITE" id="PS50931">
    <property type="entry name" value="HTH_LYSR"/>
    <property type="match status" value="1"/>
</dbReference>
<gene>
    <name evidence="3" type="ORF">HU830_02320</name>
</gene>
<dbReference type="InterPro" id="IPR036388">
    <property type="entry name" value="WH-like_DNA-bd_sf"/>
</dbReference>
<evidence type="ECO:0000256" key="1">
    <source>
        <dbReference type="SAM" id="Phobius"/>
    </source>
</evidence>
<feature type="transmembrane region" description="Helical" evidence="1">
    <location>
        <begin position="63"/>
        <end position="88"/>
    </location>
</feature>
<dbReference type="GO" id="GO:0005829">
    <property type="term" value="C:cytosol"/>
    <property type="evidence" value="ECO:0007669"/>
    <property type="project" value="TreeGrafter"/>
</dbReference>
<organism evidence="3 4">
    <name type="scientific">Bombilactobacillus apium</name>
    <dbReference type="NCBI Taxonomy" id="2675299"/>
    <lineage>
        <taxon>Bacteria</taxon>
        <taxon>Bacillati</taxon>
        <taxon>Bacillota</taxon>
        <taxon>Bacilli</taxon>
        <taxon>Lactobacillales</taxon>
        <taxon>Lactobacillaceae</taxon>
        <taxon>Bombilactobacillus</taxon>
    </lineage>
</organism>
<dbReference type="InterPro" id="IPR000847">
    <property type="entry name" value="LysR_HTH_N"/>
</dbReference>
<comment type="caution">
    <text evidence="3">The sequence shown here is derived from an EMBL/GenBank/DDBJ whole genome shotgun (WGS) entry which is preliminary data.</text>
</comment>